<dbReference type="AlphaFoldDB" id="A0A1C7P9Q4"/>
<organism evidence="1 2">
    <name type="scientific">Akkermansia glycaniphila</name>
    <dbReference type="NCBI Taxonomy" id="1679444"/>
    <lineage>
        <taxon>Bacteria</taxon>
        <taxon>Pseudomonadati</taxon>
        <taxon>Verrucomicrobiota</taxon>
        <taxon>Verrucomicrobiia</taxon>
        <taxon>Verrucomicrobiales</taxon>
        <taxon>Akkermansiaceae</taxon>
        <taxon>Akkermansia</taxon>
    </lineage>
</organism>
<sequence length="81" mass="9382">METENDTKKMMQDKMEYYAAEARFVYLRDATDSALEDGKSPDEAYTGFLNLSSEEQSRWIEVAKHLNSLFCQFCAEIVNRA</sequence>
<dbReference type="Proteomes" id="UP000176204">
    <property type="component" value="Chromosome I"/>
</dbReference>
<keyword evidence="2" id="KW-1185">Reference proteome</keyword>
<proteinExistence type="predicted"/>
<dbReference type="RefSeq" id="WP_067777554.1">
    <property type="nucleotide sequence ID" value="NZ_LIGX01000038.1"/>
</dbReference>
<dbReference type="STRING" id="1679444.PYTT_1357"/>
<evidence type="ECO:0000313" key="1">
    <source>
        <dbReference type="EMBL" id="SEH87256.1"/>
    </source>
</evidence>
<reference evidence="2" key="1">
    <citation type="submission" date="2016-09" db="EMBL/GenBank/DDBJ databases">
        <authorList>
            <person name="Koehorst J."/>
        </authorList>
    </citation>
    <scope>NUCLEOTIDE SEQUENCE [LARGE SCALE GENOMIC DNA]</scope>
</reference>
<gene>
    <name evidence="1" type="ORF">PYTT_1357</name>
</gene>
<dbReference type="EMBL" id="LT629973">
    <property type="protein sequence ID" value="SEH87256.1"/>
    <property type="molecule type" value="Genomic_DNA"/>
</dbReference>
<accession>A0A1C7P9Q4</accession>
<dbReference type="KEGG" id="agl:PYTT_1357"/>
<evidence type="ECO:0000313" key="2">
    <source>
        <dbReference type="Proteomes" id="UP000176204"/>
    </source>
</evidence>
<protein>
    <submittedName>
        <fullName evidence="1">Uncharacterized protein</fullName>
    </submittedName>
</protein>
<name>A0A1C7P9Q4_9BACT</name>